<gene>
    <name evidence="4" type="ORF">G3446_20260</name>
</gene>
<dbReference type="Gene3D" id="3.40.50.2300">
    <property type="match status" value="1"/>
</dbReference>
<dbReference type="AlphaFoldDB" id="A0A6M0K393"/>
<sequence>MAKLLIVDDSATERDFLRDMLVKAGHVVVAAASGREGVEAAKRERPDLIFMDIVMDDVDGYHATRTLKEDPETSAIPVVVVSSKNQKADKMWAQLQGAKAYVVKPCTPEAVLKHVDELAGGGGAAA</sequence>
<protein>
    <submittedName>
        <fullName evidence="4">Response regulator</fullName>
    </submittedName>
</protein>
<dbReference type="InterPro" id="IPR011006">
    <property type="entry name" value="CheY-like_superfamily"/>
</dbReference>
<keyword evidence="1 2" id="KW-0597">Phosphoprotein</keyword>
<dbReference type="SUPFAM" id="SSF52172">
    <property type="entry name" value="CheY-like"/>
    <property type="match status" value="1"/>
</dbReference>
<keyword evidence="5" id="KW-1185">Reference proteome</keyword>
<proteinExistence type="predicted"/>
<dbReference type="RefSeq" id="WP_164454721.1">
    <property type="nucleotide sequence ID" value="NZ_JAAIJQ010000077.1"/>
</dbReference>
<dbReference type="PANTHER" id="PTHR44591:SF20">
    <property type="entry name" value="PROTEIN PILH"/>
    <property type="match status" value="1"/>
</dbReference>
<dbReference type="SMART" id="SM00448">
    <property type="entry name" value="REC"/>
    <property type="match status" value="1"/>
</dbReference>
<accession>A0A6M0K393</accession>
<dbReference type="EMBL" id="JAAIJQ010000077">
    <property type="protein sequence ID" value="NEV64190.1"/>
    <property type="molecule type" value="Genomic_DNA"/>
</dbReference>
<dbReference type="PANTHER" id="PTHR44591">
    <property type="entry name" value="STRESS RESPONSE REGULATOR PROTEIN 1"/>
    <property type="match status" value="1"/>
</dbReference>
<dbReference type="PROSITE" id="PS50110">
    <property type="entry name" value="RESPONSE_REGULATORY"/>
    <property type="match status" value="1"/>
</dbReference>
<dbReference type="InterPro" id="IPR050595">
    <property type="entry name" value="Bact_response_regulator"/>
</dbReference>
<evidence type="ECO:0000313" key="5">
    <source>
        <dbReference type="Proteomes" id="UP000483379"/>
    </source>
</evidence>
<evidence type="ECO:0000256" key="1">
    <source>
        <dbReference type="ARBA" id="ARBA00022553"/>
    </source>
</evidence>
<feature type="domain" description="Response regulatory" evidence="3">
    <location>
        <begin position="3"/>
        <end position="119"/>
    </location>
</feature>
<reference evidence="4 5" key="1">
    <citation type="submission" date="2020-02" db="EMBL/GenBank/DDBJ databases">
        <title>Genome sequences of Thiorhodococcus mannitoliphagus and Thiorhodococcus minor, purple sulfur photosynthetic bacteria in the gammaproteobacterial family, Chromatiaceae.</title>
        <authorList>
            <person name="Aviles F.A."/>
            <person name="Meyer T.E."/>
            <person name="Kyndt J.A."/>
        </authorList>
    </citation>
    <scope>NUCLEOTIDE SEQUENCE [LARGE SCALE GENOMIC DNA]</scope>
    <source>
        <strain evidence="4 5">DSM 11518</strain>
    </source>
</reference>
<evidence type="ECO:0000313" key="4">
    <source>
        <dbReference type="EMBL" id="NEV64190.1"/>
    </source>
</evidence>
<organism evidence="4 5">
    <name type="scientific">Thiorhodococcus minor</name>
    <dbReference type="NCBI Taxonomy" id="57489"/>
    <lineage>
        <taxon>Bacteria</taxon>
        <taxon>Pseudomonadati</taxon>
        <taxon>Pseudomonadota</taxon>
        <taxon>Gammaproteobacteria</taxon>
        <taxon>Chromatiales</taxon>
        <taxon>Chromatiaceae</taxon>
        <taxon>Thiorhodococcus</taxon>
    </lineage>
</organism>
<dbReference type="InterPro" id="IPR001789">
    <property type="entry name" value="Sig_transdc_resp-reg_receiver"/>
</dbReference>
<dbReference type="Proteomes" id="UP000483379">
    <property type="component" value="Unassembled WGS sequence"/>
</dbReference>
<feature type="modified residue" description="4-aspartylphosphate" evidence="2">
    <location>
        <position position="52"/>
    </location>
</feature>
<comment type="caution">
    <text evidence="4">The sequence shown here is derived from an EMBL/GenBank/DDBJ whole genome shotgun (WGS) entry which is preliminary data.</text>
</comment>
<name>A0A6M0K393_9GAMM</name>
<evidence type="ECO:0000256" key="2">
    <source>
        <dbReference type="PROSITE-ProRule" id="PRU00169"/>
    </source>
</evidence>
<dbReference type="GO" id="GO:0000160">
    <property type="term" value="P:phosphorelay signal transduction system"/>
    <property type="evidence" value="ECO:0007669"/>
    <property type="project" value="InterPro"/>
</dbReference>
<evidence type="ECO:0000259" key="3">
    <source>
        <dbReference type="PROSITE" id="PS50110"/>
    </source>
</evidence>
<dbReference type="Pfam" id="PF00072">
    <property type="entry name" value="Response_reg"/>
    <property type="match status" value="1"/>
</dbReference>